<dbReference type="EMBL" id="JAIRAU010000018">
    <property type="protein sequence ID" value="MBZ5710577.1"/>
    <property type="molecule type" value="Genomic_DNA"/>
</dbReference>
<evidence type="ECO:0008006" key="5">
    <source>
        <dbReference type="Google" id="ProtNLM"/>
    </source>
</evidence>
<gene>
    <name evidence="3" type="ORF">K7C98_15055</name>
</gene>
<feature type="compositionally biased region" description="Basic and acidic residues" evidence="1">
    <location>
        <begin position="59"/>
        <end position="74"/>
    </location>
</feature>
<comment type="caution">
    <text evidence="3">The sequence shown here is derived from an EMBL/GenBank/DDBJ whole genome shotgun (WGS) entry which is preliminary data.</text>
</comment>
<evidence type="ECO:0000256" key="1">
    <source>
        <dbReference type="SAM" id="MobiDB-lite"/>
    </source>
</evidence>
<keyword evidence="2" id="KW-0732">Signal</keyword>
<name>A0ABS7TQS2_9BACT</name>
<feature type="signal peptide" evidence="2">
    <location>
        <begin position="1"/>
        <end position="30"/>
    </location>
</feature>
<sequence>MRLAVGGWRLAWALLIAVSTALLFSTAAHESPAVQRGASDESCAPGHHEVPVVSLPQESIDRSARRDDSDALEPPRHEFVLVQVHAFTAWPLPAPTTSPRTRVAGGRYARGPPITMC</sequence>
<reference evidence="3" key="1">
    <citation type="submission" date="2021-08" db="EMBL/GenBank/DDBJ databases">
        <authorList>
            <person name="Stevens D.C."/>
        </authorList>
    </citation>
    <scope>NUCLEOTIDE SEQUENCE</scope>
    <source>
        <strain evidence="3">DSM 53165</strain>
    </source>
</reference>
<keyword evidence="4" id="KW-1185">Reference proteome</keyword>
<evidence type="ECO:0000256" key="2">
    <source>
        <dbReference type="SAM" id="SignalP"/>
    </source>
</evidence>
<organism evidence="3 4">
    <name type="scientific">Nannocystis pusilla</name>
    <dbReference type="NCBI Taxonomy" id="889268"/>
    <lineage>
        <taxon>Bacteria</taxon>
        <taxon>Pseudomonadati</taxon>
        <taxon>Myxococcota</taxon>
        <taxon>Polyangia</taxon>
        <taxon>Nannocystales</taxon>
        <taxon>Nannocystaceae</taxon>
        <taxon>Nannocystis</taxon>
    </lineage>
</organism>
<feature type="region of interest" description="Disordered" evidence="1">
    <location>
        <begin position="34"/>
        <end position="74"/>
    </location>
</feature>
<evidence type="ECO:0000313" key="3">
    <source>
        <dbReference type="EMBL" id="MBZ5710577.1"/>
    </source>
</evidence>
<feature type="chain" id="PRO_5046583737" description="Secreted protein" evidence="2">
    <location>
        <begin position="31"/>
        <end position="117"/>
    </location>
</feature>
<dbReference type="Proteomes" id="UP001139031">
    <property type="component" value="Unassembled WGS sequence"/>
</dbReference>
<evidence type="ECO:0000313" key="4">
    <source>
        <dbReference type="Proteomes" id="UP001139031"/>
    </source>
</evidence>
<proteinExistence type="predicted"/>
<accession>A0ABS7TQS2</accession>
<dbReference type="RefSeq" id="WP_224192346.1">
    <property type="nucleotide sequence ID" value="NZ_JAIRAU010000018.1"/>
</dbReference>
<protein>
    <recommendedName>
        <fullName evidence="5">Secreted protein</fullName>
    </recommendedName>
</protein>